<dbReference type="PANTHER" id="PTHR42810">
    <property type="entry name" value="PURINE PERMEASE C1399.01C-RELATED"/>
    <property type="match status" value="1"/>
</dbReference>
<protein>
    <submittedName>
        <fullName evidence="9">Uracil permease</fullName>
    </submittedName>
</protein>
<feature type="transmembrane region" description="Helical" evidence="8">
    <location>
        <begin position="105"/>
        <end position="128"/>
    </location>
</feature>
<feature type="transmembrane region" description="Helical" evidence="8">
    <location>
        <begin position="346"/>
        <end position="367"/>
    </location>
</feature>
<dbReference type="GO" id="GO:0005886">
    <property type="term" value="C:plasma membrane"/>
    <property type="evidence" value="ECO:0007669"/>
    <property type="project" value="UniProtKB-SubCell"/>
</dbReference>
<feature type="transmembrane region" description="Helical" evidence="8">
    <location>
        <begin position="25"/>
        <end position="47"/>
    </location>
</feature>
<dbReference type="RefSeq" id="WP_126809901.1">
    <property type="nucleotide sequence ID" value="NZ_NGKA01000022.1"/>
</dbReference>
<sequence length="441" mass="46449">MSEKKMNNLFSYDAKASLKEVAPLGLQHVVAAVVGIVTPAIIIGGACDLNEQEITLLIQTSLLFAGIATLLQVFPLFRRFGAGLPVMMGASFAYVPILKTIGEGFGIGAIFGSQLVGSLLVLVIGLFIKKIRVLFPPIVTGTVILSIGFSLFSVAIGYMAGGVGSPDIGSPKNWLVAMVTFGVVFYFTNFSKGPLKLSSILNGMVVGYLLSLALGMVDFTSVKEAGMFQIIKPLPFKLKFEIIPILTLMIMFIVDAVQAIGQFTATTTGAMDRQPTDKELSGGIMGSGLTNFVGGLFGSVPVATFGQNVGLVISTKAINKYVFAFASTILLIAGFIPKISALLTTIPYSVIGGATVSVFATIAMTGIKTISQEKLTPENTCIVGLSLAFGIGIKLTPNSLAGFPDWVQTIFGSSEVVVATIFAVVLNLLLNHLKPKLAKED</sequence>
<comment type="caution">
    <text evidence="9">The sequence shown here is derived from an EMBL/GenBank/DDBJ whole genome shotgun (WGS) entry which is preliminary data.</text>
</comment>
<dbReference type="PROSITE" id="PS01116">
    <property type="entry name" value="XANTH_URACIL_PERMASE"/>
    <property type="match status" value="1"/>
</dbReference>
<evidence type="ECO:0000256" key="6">
    <source>
        <dbReference type="ARBA" id="ARBA00022989"/>
    </source>
</evidence>
<evidence type="ECO:0000256" key="5">
    <source>
        <dbReference type="ARBA" id="ARBA00022692"/>
    </source>
</evidence>
<keyword evidence="10" id="KW-1185">Reference proteome</keyword>
<proteinExistence type="inferred from homology"/>
<evidence type="ECO:0000313" key="10">
    <source>
        <dbReference type="Proteomes" id="UP000287605"/>
    </source>
</evidence>
<evidence type="ECO:0000256" key="8">
    <source>
        <dbReference type="SAM" id="Phobius"/>
    </source>
</evidence>
<accession>A0A430AMN8</accession>
<comment type="similarity">
    <text evidence="2">Belongs to the nucleobase:cation symporter-2 (NCS2) (TC 2.A.40) family.</text>
</comment>
<dbReference type="EMBL" id="NGKA01000022">
    <property type="protein sequence ID" value="RSU09355.1"/>
    <property type="molecule type" value="Genomic_DNA"/>
</dbReference>
<feature type="transmembrane region" description="Helical" evidence="8">
    <location>
        <begin position="54"/>
        <end position="74"/>
    </location>
</feature>
<dbReference type="NCBIfam" id="NF037981">
    <property type="entry name" value="NCS2_1"/>
    <property type="match status" value="1"/>
</dbReference>
<keyword evidence="6 8" id="KW-1133">Transmembrane helix</keyword>
<dbReference type="Pfam" id="PF00860">
    <property type="entry name" value="Xan_ur_permease"/>
    <property type="match status" value="1"/>
</dbReference>
<dbReference type="PANTHER" id="PTHR42810:SF2">
    <property type="entry name" value="PURINE PERMEASE C1399.01C-RELATED"/>
    <property type="match status" value="1"/>
</dbReference>
<evidence type="ECO:0000256" key="7">
    <source>
        <dbReference type="ARBA" id="ARBA00023136"/>
    </source>
</evidence>
<dbReference type="OrthoDB" id="9805749at2"/>
<evidence type="ECO:0000313" key="9">
    <source>
        <dbReference type="EMBL" id="RSU09355.1"/>
    </source>
</evidence>
<dbReference type="AlphaFoldDB" id="A0A430AMN8"/>
<dbReference type="InterPro" id="IPR017588">
    <property type="entry name" value="UacT-like"/>
</dbReference>
<name>A0A430AMN8_9ENTE</name>
<feature type="transmembrane region" description="Helical" evidence="8">
    <location>
        <begin position="321"/>
        <end position="340"/>
    </location>
</feature>
<keyword evidence="7 8" id="KW-0472">Membrane</keyword>
<feature type="transmembrane region" description="Helical" evidence="8">
    <location>
        <begin position="197"/>
        <end position="219"/>
    </location>
</feature>
<comment type="subcellular location">
    <subcellularLocation>
        <location evidence="1">Cell membrane</location>
        <topology evidence="1">Multi-pass membrane protein</topology>
    </subcellularLocation>
</comment>
<feature type="transmembrane region" description="Helical" evidence="8">
    <location>
        <begin position="80"/>
        <end position="98"/>
    </location>
</feature>
<feature type="transmembrane region" description="Helical" evidence="8">
    <location>
        <begin position="240"/>
        <end position="260"/>
    </location>
</feature>
<feature type="transmembrane region" description="Helical" evidence="8">
    <location>
        <begin position="134"/>
        <end position="161"/>
    </location>
</feature>
<dbReference type="NCBIfam" id="TIGR00801">
    <property type="entry name" value="ncs2"/>
    <property type="match status" value="1"/>
</dbReference>
<dbReference type="NCBIfam" id="TIGR03173">
    <property type="entry name" value="pbuX"/>
    <property type="match status" value="1"/>
</dbReference>
<feature type="transmembrane region" description="Helical" evidence="8">
    <location>
        <begin position="280"/>
        <end position="300"/>
    </location>
</feature>
<dbReference type="InterPro" id="IPR006042">
    <property type="entry name" value="Xan_ur_permease"/>
</dbReference>
<reference evidence="9 10" key="1">
    <citation type="submission" date="2017-05" db="EMBL/GenBank/DDBJ databases">
        <title>Vagococcus spp. assemblies.</title>
        <authorList>
            <person name="Gulvik C.A."/>
        </authorList>
    </citation>
    <scope>NUCLEOTIDE SEQUENCE [LARGE SCALE GENOMIC DNA]</scope>
    <source>
        <strain evidence="9 10">CCUG 51432</strain>
    </source>
</reference>
<keyword evidence="3" id="KW-0813">Transport</keyword>
<dbReference type="InterPro" id="IPR006043">
    <property type="entry name" value="NCS2"/>
</dbReference>
<evidence type="ECO:0000256" key="3">
    <source>
        <dbReference type="ARBA" id="ARBA00022448"/>
    </source>
</evidence>
<evidence type="ECO:0000256" key="4">
    <source>
        <dbReference type="ARBA" id="ARBA00022475"/>
    </source>
</evidence>
<keyword evidence="4" id="KW-1003">Cell membrane</keyword>
<keyword evidence="5 8" id="KW-0812">Transmembrane</keyword>
<evidence type="ECO:0000256" key="2">
    <source>
        <dbReference type="ARBA" id="ARBA00008821"/>
    </source>
</evidence>
<dbReference type="GO" id="GO:0042907">
    <property type="term" value="F:xanthine transmembrane transporter activity"/>
    <property type="evidence" value="ECO:0007669"/>
    <property type="project" value="TreeGrafter"/>
</dbReference>
<feature type="transmembrane region" description="Helical" evidence="8">
    <location>
        <begin position="409"/>
        <end position="430"/>
    </location>
</feature>
<organism evidence="9 10">
    <name type="scientific">Vagococcus elongatus</name>
    <dbReference type="NCBI Taxonomy" id="180344"/>
    <lineage>
        <taxon>Bacteria</taxon>
        <taxon>Bacillati</taxon>
        <taxon>Bacillota</taxon>
        <taxon>Bacilli</taxon>
        <taxon>Lactobacillales</taxon>
        <taxon>Enterococcaceae</taxon>
        <taxon>Vagococcus</taxon>
    </lineage>
</organism>
<dbReference type="Proteomes" id="UP000287605">
    <property type="component" value="Unassembled WGS sequence"/>
</dbReference>
<gene>
    <name evidence="9" type="ORF">CBF29_11665</name>
</gene>
<evidence type="ECO:0000256" key="1">
    <source>
        <dbReference type="ARBA" id="ARBA00004651"/>
    </source>
</evidence>
<feature type="transmembrane region" description="Helical" evidence="8">
    <location>
        <begin position="173"/>
        <end position="191"/>
    </location>
</feature>